<dbReference type="GO" id="GO:0005697">
    <property type="term" value="C:telomerase holoenzyme complex"/>
    <property type="evidence" value="ECO:0007669"/>
    <property type="project" value="TreeGrafter"/>
</dbReference>
<dbReference type="InterPro" id="IPR045153">
    <property type="entry name" value="Est1/Ebs1-like"/>
</dbReference>
<organism evidence="3">
    <name type="scientific">Phallusia mammillata</name>
    <dbReference type="NCBI Taxonomy" id="59560"/>
    <lineage>
        <taxon>Eukaryota</taxon>
        <taxon>Metazoa</taxon>
        <taxon>Chordata</taxon>
        <taxon>Tunicata</taxon>
        <taxon>Ascidiacea</taxon>
        <taxon>Phlebobranchia</taxon>
        <taxon>Ascidiidae</taxon>
        <taxon>Phallusia</taxon>
    </lineage>
</organism>
<accession>A0A6F9DU43</accession>
<name>A0A6F9DU43_9ASCI</name>
<dbReference type="AlphaFoldDB" id="A0A6F9DU43"/>
<dbReference type="InterPro" id="IPR029060">
    <property type="entry name" value="PIN-like_dom_sf"/>
</dbReference>
<proteinExistence type="evidence at transcript level"/>
<dbReference type="Pfam" id="PF10373">
    <property type="entry name" value="EST1_DNA_bind"/>
    <property type="match status" value="1"/>
</dbReference>
<dbReference type="InterPro" id="IPR011990">
    <property type="entry name" value="TPR-like_helical_dom_sf"/>
</dbReference>
<feature type="domain" description="PIN" evidence="2">
    <location>
        <begin position="242"/>
        <end position="382"/>
    </location>
</feature>
<dbReference type="SMART" id="SM00670">
    <property type="entry name" value="PINc"/>
    <property type="match status" value="1"/>
</dbReference>
<dbReference type="PANTHER" id="PTHR15696:SF0">
    <property type="entry name" value="TELOMERASE-BINDING PROTEIN EST1A"/>
    <property type="match status" value="1"/>
</dbReference>
<sequence>MICEGNLDPTNCRELSVVLPALKVSFDWMYANRDLWYPSPPSRDRARKFNIWDSLAKMCDWLCDDRLQFPINILSSDHPTSCEVTLPEDEELSGFRPLYHSENDTKFVSSFDLSSESLKERTHHCIRFIFIREFLGYLCGMEEPLLAFKNGSYVVVLQQNPGRSKPLDFSIEDVSELVDEEYQCETLEHESFNKEGNKDISDLQLMHISLKQEKHYQDKRKHQIQASLSAEDHGLNVEVRPNYLIPDTNCFVDHLNLVQALLDSNRFVVCIPLVVVAELEGLAFESKGMDQYSMGLHKSANTALTYLKQQFQSNQASKLQALTNQGSPLDTISFVHQDNVSAKGSNDDLILNCCTKFDDRQKKSSNGLKTVVLLSDDRNLRVKAMIKKMPTKSVVNFCKLAKIS</sequence>
<dbReference type="InterPro" id="IPR002716">
    <property type="entry name" value="PIN_dom"/>
</dbReference>
<evidence type="ECO:0000259" key="2">
    <source>
        <dbReference type="SMART" id="SM00670"/>
    </source>
</evidence>
<keyword evidence="1" id="KW-0866">Nonsense-mediated mRNA decay</keyword>
<dbReference type="GO" id="GO:0042162">
    <property type="term" value="F:telomeric DNA binding"/>
    <property type="evidence" value="ECO:0007669"/>
    <property type="project" value="TreeGrafter"/>
</dbReference>
<protein>
    <submittedName>
        <fullName evidence="3">Telomerase-binding protein EST1A-like</fullName>
    </submittedName>
</protein>
<dbReference type="GO" id="GO:0000184">
    <property type="term" value="P:nuclear-transcribed mRNA catabolic process, nonsense-mediated decay"/>
    <property type="evidence" value="ECO:0007669"/>
    <property type="project" value="UniProtKB-KW"/>
</dbReference>
<reference evidence="3" key="1">
    <citation type="submission" date="2020-04" db="EMBL/GenBank/DDBJ databases">
        <authorList>
            <person name="Neveu A P."/>
        </authorList>
    </citation>
    <scope>NUCLEOTIDE SEQUENCE</scope>
    <source>
        <tissue evidence="3">Whole embryo</tissue>
    </source>
</reference>
<dbReference type="SUPFAM" id="SSF48452">
    <property type="entry name" value="TPR-like"/>
    <property type="match status" value="1"/>
</dbReference>
<dbReference type="EMBL" id="LR790533">
    <property type="protein sequence ID" value="CAB3266395.1"/>
    <property type="molecule type" value="mRNA"/>
</dbReference>
<dbReference type="Pfam" id="PF13638">
    <property type="entry name" value="PIN_4"/>
    <property type="match status" value="1"/>
</dbReference>
<evidence type="ECO:0000313" key="3">
    <source>
        <dbReference type="EMBL" id="CAB3266395.1"/>
    </source>
</evidence>
<dbReference type="GO" id="GO:0070034">
    <property type="term" value="F:telomerase RNA binding"/>
    <property type="evidence" value="ECO:0007669"/>
    <property type="project" value="TreeGrafter"/>
</dbReference>
<dbReference type="SUPFAM" id="SSF88723">
    <property type="entry name" value="PIN domain-like"/>
    <property type="match status" value="1"/>
</dbReference>
<dbReference type="PANTHER" id="PTHR15696">
    <property type="entry name" value="SMG-7 SUPPRESSOR WITH MORPHOLOGICAL EFFECT ON GENITALIA PROTEIN 7"/>
    <property type="match status" value="1"/>
</dbReference>
<gene>
    <name evidence="3" type="primary">Smg6</name>
</gene>
<dbReference type="Gene3D" id="3.40.50.1010">
    <property type="entry name" value="5'-nuclease"/>
    <property type="match status" value="1"/>
</dbReference>
<dbReference type="InterPro" id="IPR018834">
    <property type="entry name" value="DNA/RNA-bd_Est1-type"/>
</dbReference>
<evidence type="ECO:0000256" key="1">
    <source>
        <dbReference type="ARBA" id="ARBA00023161"/>
    </source>
</evidence>